<dbReference type="EMBL" id="BGZK01000181">
    <property type="protein sequence ID" value="GBP26528.1"/>
    <property type="molecule type" value="Genomic_DNA"/>
</dbReference>
<evidence type="ECO:0000256" key="1">
    <source>
        <dbReference type="SAM" id="MobiDB-lite"/>
    </source>
</evidence>
<feature type="compositionally biased region" description="Basic and acidic residues" evidence="1">
    <location>
        <begin position="25"/>
        <end position="37"/>
    </location>
</feature>
<protein>
    <recommendedName>
        <fullName evidence="4">Helitron helicase-like domain-containing protein</fullName>
    </recommendedName>
</protein>
<evidence type="ECO:0008006" key="4">
    <source>
        <dbReference type="Google" id="ProtNLM"/>
    </source>
</evidence>
<evidence type="ECO:0000313" key="2">
    <source>
        <dbReference type="EMBL" id="GBP26528.1"/>
    </source>
</evidence>
<dbReference type="Proteomes" id="UP000299102">
    <property type="component" value="Unassembled WGS sequence"/>
</dbReference>
<feature type="compositionally biased region" description="Polar residues" evidence="1">
    <location>
        <begin position="13"/>
        <end position="24"/>
    </location>
</feature>
<feature type="region of interest" description="Disordered" evidence="1">
    <location>
        <begin position="1"/>
        <end position="37"/>
    </location>
</feature>
<dbReference type="PANTHER" id="PTHR45786:SF74">
    <property type="entry name" value="ATP-DEPENDENT DNA HELICASE"/>
    <property type="match status" value="1"/>
</dbReference>
<gene>
    <name evidence="2" type="ORF">EVAR_86030_1</name>
</gene>
<dbReference type="OrthoDB" id="10051381at2759"/>
<reference evidence="2 3" key="1">
    <citation type="journal article" date="2019" name="Commun. Biol.">
        <title>The bagworm genome reveals a unique fibroin gene that provides high tensile strength.</title>
        <authorList>
            <person name="Kono N."/>
            <person name="Nakamura H."/>
            <person name="Ohtoshi R."/>
            <person name="Tomita M."/>
            <person name="Numata K."/>
            <person name="Arakawa K."/>
        </authorList>
    </citation>
    <scope>NUCLEOTIDE SEQUENCE [LARGE SCALE GENOMIC DNA]</scope>
</reference>
<keyword evidence="3" id="KW-1185">Reference proteome</keyword>
<sequence length="343" mass="39615">MPRRRRPDLGRRSQSNVRRATSRANRTDDQRETDQENSRIAMSELRYLFSDNEVDRLRMQRVRAHQTQQQRARHNEIERIRRRSAPVILERAAFHYDPAIDYCADKSVTIGEMKIVCKYCKALKYTGESTGLCCAGGKVKLPQLVPPPDPLRSLVSGIGNDSKHFLANIQKYNNCFQMTSFGATHIMQDNFMPLSRSSILQIYFMGNSDAEVDNRCAHNPTVKRTIVQELQMFLHQNNNLVNMFKIALDRMPSDSHNIIIRADKTPAGEHTRRFNSPTIDEVAVVIVGENLQSRDIVLHRRNSDLKRVSETHRSYDGLQYPLIFWQEDGYHFNIKMVNPVTGK</sequence>
<evidence type="ECO:0000313" key="3">
    <source>
        <dbReference type="Proteomes" id="UP000299102"/>
    </source>
</evidence>
<proteinExistence type="predicted"/>
<dbReference type="PANTHER" id="PTHR45786">
    <property type="entry name" value="DNA BINDING PROTEIN-LIKE"/>
    <property type="match status" value="1"/>
</dbReference>
<organism evidence="2 3">
    <name type="scientific">Eumeta variegata</name>
    <name type="common">Bagworm moth</name>
    <name type="synonym">Eumeta japonica</name>
    <dbReference type="NCBI Taxonomy" id="151549"/>
    <lineage>
        <taxon>Eukaryota</taxon>
        <taxon>Metazoa</taxon>
        <taxon>Ecdysozoa</taxon>
        <taxon>Arthropoda</taxon>
        <taxon>Hexapoda</taxon>
        <taxon>Insecta</taxon>
        <taxon>Pterygota</taxon>
        <taxon>Neoptera</taxon>
        <taxon>Endopterygota</taxon>
        <taxon>Lepidoptera</taxon>
        <taxon>Glossata</taxon>
        <taxon>Ditrysia</taxon>
        <taxon>Tineoidea</taxon>
        <taxon>Psychidae</taxon>
        <taxon>Oiketicinae</taxon>
        <taxon>Eumeta</taxon>
    </lineage>
</organism>
<accession>A0A4C1UJC5</accession>
<comment type="caution">
    <text evidence="2">The sequence shown here is derived from an EMBL/GenBank/DDBJ whole genome shotgun (WGS) entry which is preliminary data.</text>
</comment>
<dbReference type="AlphaFoldDB" id="A0A4C1UJC5"/>
<name>A0A4C1UJC5_EUMVA</name>